<accession>A0A5B8LTR8</accession>
<keyword evidence="3" id="KW-0560">Oxidoreductase</keyword>
<dbReference type="GO" id="GO:0016020">
    <property type="term" value="C:membrane"/>
    <property type="evidence" value="ECO:0007669"/>
    <property type="project" value="InterPro"/>
</dbReference>
<dbReference type="OrthoDB" id="9794322at2"/>
<dbReference type="SMART" id="SM00564">
    <property type="entry name" value="PQQ"/>
    <property type="match status" value="6"/>
</dbReference>
<dbReference type="EMBL" id="CP042304">
    <property type="protein sequence ID" value="QDZ10680.1"/>
    <property type="molecule type" value="Genomic_DNA"/>
</dbReference>
<dbReference type="GO" id="GO:0008876">
    <property type="term" value="F:quinoprotein glucose dehydrogenase activity"/>
    <property type="evidence" value="ECO:0007669"/>
    <property type="project" value="TreeGrafter"/>
</dbReference>
<evidence type="ECO:0000256" key="1">
    <source>
        <dbReference type="ARBA" id="ARBA00001931"/>
    </source>
</evidence>
<dbReference type="KEGG" id="dea:FPZ08_07880"/>
<feature type="transmembrane region" description="Helical" evidence="5">
    <location>
        <begin position="41"/>
        <end position="58"/>
    </location>
</feature>
<dbReference type="AlphaFoldDB" id="A0A5B8LTR8"/>
<comment type="similarity">
    <text evidence="2">Belongs to the bacterial PQQ dehydrogenase family.</text>
</comment>
<evidence type="ECO:0000256" key="5">
    <source>
        <dbReference type="SAM" id="Phobius"/>
    </source>
</evidence>
<evidence type="ECO:0000313" key="7">
    <source>
        <dbReference type="EMBL" id="QDZ10680.1"/>
    </source>
</evidence>
<dbReference type="CDD" id="cd10280">
    <property type="entry name" value="PQQ_mGDH"/>
    <property type="match status" value="1"/>
</dbReference>
<feature type="compositionally biased region" description="Low complexity" evidence="4">
    <location>
        <begin position="196"/>
        <end position="213"/>
    </location>
</feature>
<sequence>MAQANRGFGYWAVVVLAAIMVIFGLPILLGGIWLIALGGSWYYALAGLGLLISAWFLFRHSMLGVWLYLVTFMGTLAWALWEVGFDGWAQVPRLVAPTVILVLVLATIPALYRDRGRMRGAVAAGVAGLAVLASIGLVFNLSDNNPVIAQEQEPEPQEPQPAVPAENPADAVLPDDAGDAPGGVAPTVDPGPGTVPEATDTTAAPPAADAAPAATLASPTGVVLRAAMPMPQTGADWPAYGGTQFGTRHSPLAQITPDNVATLERVWEFNTGVMPPDPKPETQRWSPENTPLKIGDDLFICTPTNVVIAVDARSGLEEWRYDPGISPDVLAIGACRGVAYFEDPEAAPDDLCARRIIAGTEDGRLLALDADMGQLCPEFGDGGQLSVEEGLGDTVPRWIGLTSAPTIIRGIAVVGYNVNDNEDEDAPSGVVRGYDAVTGELVWAWDLGNPDNRGAPAGGEVYTRGTPNMWTTAAADEELGLVYLPLGNSAVDYFGSNRSEAENDYATSLVAVDVTTGEDVWHFQTVHHDVWDYDLGSQPALVDFPAEGGSVPAVLISSKQGDIYVLNRETGEPLFVPEEREVPQGGVEPDYLSPVQPFSTYHSLAMDPLEERDMWGMTPLDQLWCRIQYRQASYEGMYTPPTTDWYIQYPGYNGGQDWGSMAVDEERGILIANYNDVPNRLRLVERTEAEEAGISTAIYEDGVGGDPQIGAPYAIEINVGWRSDFTKLMCKQPPYGGLRAIDLATGETLWDQPFGSARRNGPFNIPSMLPLTIGTPNNGGPIVTASGLIFVAATTDDMIRAYSIETGEELWSDELPAGGQATPIVYEVEGTQYLAMMAGGHTPMETRLGDAVIAWALADSPGAADAEQSGGE</sequence>
<organism evidence="7 8">
    <name type="scientific">Devosia ginsengisoli</name>
    <dbReference type="NCBI Taxonomy" id="400770"/>
    <lineage>
        <taxon>Bacteria</taxon>
        <taxon>Pseudomonadati</taxon>
        <taxon>Pseudomonadota</taxon>
        <taxon>Alphaproteobacteria</taxon>
        <taxon>Hyphomicrobiales</taxon>
        <taxon>Devosiaceae</taxon>
        <taxon>Devosia</taxon>
    </lineage>
</organism>
<evidence type="ECO:0000256" key="4">
    <source>
        <dbReference type="SAM" id="MobiDB-lite"/>
    </source>
</evidence>
<gene>
    <name evidence="7" type="ORF">FPZ08_07880</name>
</gene>
<protein>
    <submittedName>
        <fullName evidence="7">PQQ-binding-like beta-propeller repeat protein</fullName>
    </submittedName>
</protein>
<feature type="transmembrane region" description="Helical" evidence="5">
    <location>
        <begin position="65"/>
        <end position="81"/>
    </location>
</feature>
<dbReference type="Proteomes" id="UP000315364">
    <property type="component" value="Chromosome"/>
</dbReference>
<dbReference type="InterPro" id="IPR017511">
    <property type="entry name" value="PQQ_mDH"/>
</dbReference>
<evidence type="ECO:0000256" key="3">
    <source>
        <dbReference type="ARBA" id="ARBA00023002"/>
    </source>
</evidence>
<dbReference type="PANTHER" id="PTHR32303">
    <property type="entry name" value="QUINOPROTEIN ALCOHOL DEHYDROGENASE (CYTOCHROME C)"/>
    <property type="match status" value="1"/>
</dbReference>
<dbReference type="RefSeq" id="WP_146289466.1">
    <property type="nucleotide sequence ID" value="NZ_CP042304.1"/>
</dbReference>
<dbReference type="InterPro" id="IPR018391">
    <property type="entry name" value="PQQ_b-propeller_rpt"/>
</dbReference>
<keyword evidence="8" id="KW-1185">Reference proteome</keyword>
<dbReference type="Pfam" id="PF01011">
    <property type="entry name" value="PQQ"/>
    <property type="match status" value="1"/>
</dbReference>
<comment type="cofactor">
    <cofactor evidence="1">
        <name>pyrroloquinoline quinone</name>
        <dbReference type="ChEBI" id="CHEBI:58442"/>
    </cofactor>
</comment>
<dbReference type="InterPro" id="IPR011047">
    <property type="entry name" value="Quinoprotein_ADH-like_sf"/>
</dbReference>
<reference evidence="7 8" key="1">
    <citation type="submission" date="2019-07" db="EMBL/GenBank/DDBJ databases">
        <title>Full genome sequence of Devosia sp. Gsoil 520.</title>
        <authorList>
            <person name="Im W.-T."/>
        </authorList>
    </citation>
    <scope>NUCLEOTIDE SEQUENCE [LARGE SCALE GENOMIC DNA]</scope>
    <source>
        <strain evidence="7 8">Gsoil 520</strain>
    </source>
</reference>
<keyword evidence="5" id="KW-0812">Transmembrane</keyword>
<feature type="transmembrane region" description="Helical" evidence="5">
    <location>
        <begin position="12"/>
        <end position="35"/>
    </location>
</feature>
<dbReference type="InterPro" id="IPR002372">
    <property type="entry name" value="PQQ_rpt_dom"/>
</dbReference>
<feature type="transmembrane region" description="Helical" evidence="5">
    <location>
        <begin position="93"/>
        <end position="112"/>
    </location>
</feature>
<dbReference type="Gene3D" id="2.140.10.10">
    <property type="entry name" value="Quinoprotein alcohol dehydrogenase-like superfamily"/>
    <property type="match status" value="2"/>
</dbReference>
<dbReference type="GO" id="GO:0048038">
    <property type="term" value="F:quinone binding"/>
    <property type="evidence" value="ECO:0007669"/>
    <property type="project" value="InterPro"/>
</dbReference>
<keyword evidence="5" id="KW-0472">Membrane</keyword>
<dbReference type="PANTHER" id="PTHR32303:SF4">
    <property type="entry name" value="QUINOPROTEIN GLUCOSE DEHYDROGENASE"/>
    <property type="match status" value="1"/>
</dbReference>
<feature type="transmembrane region" description="Helical" evidence="5">
    <location>
        <begin position="121"/>
        <end position="141"/>
    </location>
</feature>
<evidence type="ECO:0000313" key="8">
    <source>
        <dbReference type="Proteomes" id="UP000315364"/>
    </source>
</evidence>
<dbReference type="SUPFAM" id="SSF50998">
    <property type="entry name" value="Quinoprotein alcohol dehydrogenase-like"/>
    <property type="match status" value="1"/>
</dbReference>
<feature type="domain" description="Pyrrolo-quinoline quinone repeat" evidence="6">
    <location>
        <begin position="237"/>
        <end position="833"/>
    </location>
</feature>
<name>A0A5B8LTR8_9HYPH</name>
<keyword evidence="5" id="KW-1133">Transmembrane helix</keyword>
<proteinExistence type="inferred from homology"/>
<feature type="region of interest" description="Disordered" evidence="4">
    <location>
        <begin position="150"/>
        <end position="213"/>
    </location>
</feature>
<evidence type="ECO:0000259" key="6">
    <source>
        <dbReference type="Pfam" id="PF01011"/>
    </source>
</evidence>
<evidence type="ECO:0000256" key="2">
    <source>
        <dbReference type="ARBA" id="ARBA00008156"/>
    </source>
</evidence>